<organism evidence="7 8">
    <name type="scientific">Amycolatopsis taiwanensis</name>
    <dbReference type="NCBI Taxonomy" id="342230"/>
    <lineage>
        <taxon>Bacteria</taxon>
        <taxon>Bacillati</taxon>
        <taxon>Actinomycetota</taxon>
        <taxon>Actinomycetes</taxon>
        <taxon>Pseudonocardiales</taxon>
        <taxon>Pseudonocardiaceae</taxon>
        <taxon>Amycolatopsis</taxon>
    </lineage>
</organism>
<dbReference type="NCBIfam" id="TIGR00689">
    <property type="entry name" value="rpiB_lacA_lacB"/>
    <property type="match status" value="1"/>
</dbReference>
<evidence type="ECO:0000256" key="2">
    <source>
        <dbReference type="ARBA" id="ARBA00008754"/>
    </source>
</evidence>
<comment type="similarity">
    <text evidence="2">Belongs to the LacAB/RpiB family.</text>
</comment>
<dbReference type="RefSeq" id="WP_027944834.1">
    <property type="nucleotide sequence ID" value="NZ_BSTI01000006.1"/>
</dbReference>
<comment type="catalytic activity">
    <reaction evidence="4">
        <text>D-erythrulose 4-phosphate = D-erythrose 4-phosphate</text>
        <dbReference type="Rhea" id="RHEA:48784"/>
        <dbReference type="ChEBI" id="CHEBI:16897"/>
        <dbReference type="ChEBI" id="CHEBI:90796"/>
        <dbReference type="EC" id="5.3.1.34"/>
    </reaction>
</comment>
<dbReference type="InterPro" id="IPR011860">
    <property type="entry name" value="Rib-5-P_Isoase_Actino"/>
</dbReference>
<keyword evidence="8" id="KW-1185">Reference proteome</keyword>
<dbReference type="InterPro" id="IPR036569">
    <property type="entry name" value="RpiB_LacA_LacB_sf"/>
</dbReference>
<dbReference type="InterPro" id="IPR003500">
    <property type="entry name" value="RpiB_LacA_LacB"/>
</dbReference>
<dbReference type="PIRSF" id="PIRSF005384">
    <property type="entry name" value="RpiB_LacA_B"/>
    <property type="match status" value="1"/>
</dbReference>
<dbReference type="GO" id="GO:0009758">
    <property type="term" value="P:carbohydrate utilization"/>
    <property type="evidence" value="ECO:0007669"/>
    <property type="project" value="UniProtKB-ARBA"/>
</dbReference>
<evidence type="ECO:0000256" key="4">
    <source>
        <dbReference type="ARBA" id="ARBA00051490"/>
    </source>
</evidence>
<comment type="caution">
    <text evidence="7">The sequence shown here is derived from an EMBL/GenBank/DDBJ whole genome shotgun (WGS) entry which is preliminary data.</text>
</comment>
<dbReference type="FunFam" id="3.40.1400.10:FF:000004">
    <property type="entry name" value="Ribose 5-phosphate isomerase"/>
    <property type="match status" value="1"/>
</dbReference>
<name>A0A9W6QZI9_9PSEU</name>
<comment type="pathway">
    <text evidence="1">Carbohydrate metabolism; erythritol degradation.</text>
</comment>
<dbReference type="AlphaFoldDB" id="A0A9W6QZI9"/>
<dbReference type="Gene3D" id="3.40.1400.10">
    <property type="entry name" value="Sugar-phosphate isomerase, RpiB/LacA/LacB"/>
    <property type="match status" value="1"/>
</dbReference>
<evidence type="ECO:0000256" key="6">
    <source>
        <dbReference type="ARBA" id="ARBA00066901"/>
    </source>
</evidence>
<evidence type="ECO:0000256" key="5">
    <source>
        <dbReference type="ARBA" id="ARBA00060528"/>
    </source>
</evidence>
<accession>A0A9W6QZI9</accession>
<reference evidence="7" key="1">
    <citation type="submission" date="2023-03" db="EMBL/GenBank/DDBJ databases">
        <title>Amycolatopsis taiwanensis NBRC 103393.</title>
        <authorList>
            <person name="Ichikawa N."/>
            <person name="Sato H."/>
            <person name="Tonouchi N."/>
        </authorList>
    </citation>
    <scope>NUCLEOTIDE SEQUENCE</scope>
    <source>
        <strain evidence="7">NBRC 103393</strain>
    </source>
</reference>
<sequence>MRVVVAADNAGALLKNELRDLLAGDERVSEVIDVGVADPSDDRAYPVLGLAAAEKIANGEADRGVLVCGTGIGVAISANKVPGVRAAVAHDSYSAERSVKSNNCQVITFGSRVIGPELAKKIVTEWLGYTFDPASASAAKVARITEYEQVHAAS</sequence>
<dbReference type="PANTHER" id="PTHR43732">
    <property type="entry name" value="RIBOSE 5-PHOSPHATE ISOMERASE-RELATED"/>
    <property type="match status" value="1"/>
</dbReference>
<protein>
    <recommendedName>
        <fullName evidence="6">D-erythrulose 4-phosphate isomerase</fullName>
        <ecNumber evidence="6">5.3.1.34</ecNumber>
    </recommendedName>
</protein>
<dbReference type="GO" id="GO:0016861">
    <property type="term" value="F:intramolecular oxidoreductase activity, interconverting aldoses and ketoses"/>
    <property type="evidence" value="ECO:0007669"/>
    <property type="project" value="UniProtKB-ARBA"/>
</dbReference>
<dbReference type="GO" id="GO:0016052">
    <property type="term" value="P:carbohydrate catabolic process"/>
    <property type="evidence" value="ECO:0007669"/>
    <property type="project" value="UniProtKB-ARBA"/>
</dbReference>
<dbReference type="EC" id="5.3.1.34" evidence="6"/>
<dbReference type="SUPFAM" id="SSF89623">
    <property type="entry name" value="Ribose/Galactose isomerase RpiB/AlsB"/>
    <property type="match status" value="1"/>
</dbReference>
<evidence type="ECO:0000256" key="1">
    <source>
        <dbReference type="ARBA" id="ARBA00004939"/>
    </source>
</evidence>
<evidence type="ECO:0000256" key="3">
    <source>
        <dbReference type="ARBA" id="ARBA00023235"/>
    </source>
</evidence>
<keyword evidence="3 7" id="KW-0413">Isomerase</keyword>
<comment type="pathway">
    <text evidence="5">Carbohydrate metabolism; D-threitol degradation.</text>
</comment>
<dbReference type="PANTHER" id="PTHR43732:SF1">
    <property type="entry name" value="RIBOSE 5-PHOSPHATE ISOMERASE"/>
    <property type="match status" value="1"/>
</dbReference>
<evidence type="ECO:0000313" key="8">
    <source>
        <dbReference type="Proteomes" id="UP001165136"/>
    </source>
</evidence>
<dbReference type="Proteomes" id="UP001165136">
    <property type="component" value="Unassembled WGS sequence"/>
</dbReference>
<proteinExistence type="inferred from homology"/>
<evidence type="ECO:0000313" key="7">
    <source>
        <dbReference type="EMBL" id="GLY66419.1"/>
    </source>
</evidence>
<dbReference type="GO" id="GO:0071322">
    <property type="term" value="P:cellular response to carbohydrate stimulus"/>
    <property type="evidence" value="ECO:0007669"/>
    <property type="project" value="UniProtKB-ARBA"/>
</dbReference>
<gene>
    <name evidence="7" type="primary">derI1</name>
    <name evidence="7" type="ORF">Atai01_30380</name>
</gene>
<dbReference type="NCBIfam" id="TIGR02133">
    <property type="entry name" value="RPI_actino"/>
    <property type="match status" value="1"/>
</dbReference>
<dbReference type="InterPro" id="IPR051812">
    <property type="entry name" value="SPI_LacAB/RpiB"/>
</dbReference>
<dbReference type="Pfam" id="PF02502">
    <property type="entry name" value="LacAB_rpiB"/>
    <property type="match status" value="1"/>
</dbReference>
<dbReference type="NCBIfam" id="NF004051">
    <property type="entry name" value="PRK05571.1"/>
    <property type="match status" value="1"/>
</dbReference>
<dbReference type="EMBL" id="BSTI01000006">
    <property type="protein sequence ID" value="GLY66419.1"/>
    <property type="molecule type" value="Genomic_DNA"/>
</dbReference>